<keyword evidence="3" id="KW-1185">Reference proteome</keyword>
<dbReference type="EMBL" id="ASPP01015815">
    <property type="protein sequence ID" value="ETO17891.1"/>
    <property type="molecule type" value="Genomic_DNA"/>
</dbReference>
<accession>X6MWA1</accession>
<keyword evidence="1" id="KW-0472">Membrane</keyword>
<feature type="transmembrane region" description="Helical" evidence="1">
    <location>
        <begin position="61"/>
        <end position="84"/>
    </location>
</feature>
<dbReference type="Proteomes" id="UP000023152">
    <property type="component" value="Unassembled WGS sequence"/>
</dbReference>
<evidence type="ECO:0000313" key="2">
    <source>
        <dbReference type="EMBL" id="ETO17891.1"/>
    </source>
</evidence>
<protein>
    <submittedName>
        <fullName evidence="2">Uncharacterized protein</fullName>
    </submittedName>
</protein>
<reference evidence="2 3" key="1">
    <citation type="journal article" date="2013" name="Curr. Biol.">
        <title>The Genome of the Foraminiferan Reticulomyxa filosa.</title>
        <authorList>
            <person name="Glockner G."/>
            <person name="Hulsmann N."/>
            <person name="Schleicher M."/>
            <person name="Noegel A.A."/>
            <person name="Eichinger L."/>
            <person name="Gallinger C."/>
            <person name="Pawlowski J."/>
            <person name="Sierra R."/>
            <person name="Euteneuer U."/>
            <person name="Pillet L."/>
            <person name="Moustafa A."/>
            <person name="Platzer M."/>
            <person name="Groth M."/>
            <person name="Szafranski K."/>
            <person name="Schliwa M."/>
        </authorList>
    </citation>
    <scope>NUCLEOTIDE SEQUENCE [LARGE SCALE GENOMIC DNA]</scope>
</reference>
<organism evidence="2 3">
    <name type="scientific">Reticulomyxa filosa</name>
    <dbReference type="NCBI Taxonomy" id="46433"/>
    <lineage>
        <taxon>Eukaryota</taxon>
        <taxon>Sar</taxon>
        <taxon>Rhizaria</taxon>
        <taxon>Retaria</taxon>
        <taxon>Foraminifera</taxon>
        <taxon>Monothalamids</taxon>
        <taxon>Reticulomyxidae</taxon>
        <taxon>Reticulomyxa</taxon>
    </lineage>
</organism>
<feature type="transmembrane region" description="Helical" evidence="1">
    <location>
        <begin position="20"/>
        <end position="41"/>
    </location>
</feature>
<proteinExistence type="predicted"/>
<evidence type="ECO:0000313" key="3">
    <source>
        <dbReference type="Proteomes" id="UP000023152"/>
    </source>
</evidence>
<comment type="caution">
    <text evidence="2">The sequence shown here is derived from an EMBL/GenBank/DDBJ whole genome shotgun (WGS) entry which is preliminary data.</text>
</comment>
<evidence type="ECO:0000256" key="1">
    <source>
        <dbReference type="SAM" id="Phobius"/>
    </source>
</evidence>
<keyword evidence="1" id="KW-1133">Transmembrane helix</keyword>
<dbReference type="AlphaFoldDB" id="X6MWA1"/>
<name>X6MWA1_RETFI</name>
<gene>
    <name evidence="2" type="ORF">RFI_19418</name>
</gene>
<keyword evidence="1" id="KW-0812">Transmembrane</keyword>
<sequence length="150" mass="18342">MNPMKKICNNVFKKYLNVMFDRILIIFISGILVLNCLVFLFHQFFEHYICVWCRQNNMFFFLFYAHAENKIIFIIILTFCLLFVQSTDEQKQVFLHLKELKKKKVVVANKIEWTIFFFVNEKENKKTEQSWSYIHYCINRMKKKKKKKSA</sequence>